<keyword evidence="10" id="KW-1185">Reference proteome</keyword>
<comment type="caution">
    <text evidence="9">The sequence shown here is derived from an EMBL/GenBank/DDBJ whole genome shotgun (WGS) entry which is preliminary data.</text>
</comment>
<keyword evidence="5 7" id="KW-0687">Ribonucleoprotein</keyword>
<dbReference type="InterPro" id="IPR020069">
    <property type="entry name" value="Ribosomal_bL9_C"/>
</dbReference>
<dbReference type="GO" id="GO:0003735">
    <property type="term" value="F:structural constituent of ribosome"/>
    <property type="evidence" value="ECO:0007669"/>
    <property type="project" value="InterPro"/>
</dbReference>
<dbReference type="NCBIfam" id="TIGR00158">
    <property type="entry name" value="L9"/>
    <property type="match status" value="1"/>
</dbReference>
<organism evidence="9 10">
    <name type="scientific">Solirubrobacter pauli</name>
    <dbReference type="NCBI Taxonomy" id="166793"/>
    <lineage>
        <taxon>Bacteria</taxon>
        <taxon>Bacillati</taxon>
        <taxon>Actinomycetota</taxon>
        <taxon>Thermoleophilia</taxon>
        <taxon>Solirubrobacterales</taxon>
        <taxon>Solirubrobacteraceae</taxon>
        <taxon>Solirubrobacter</taxon>
    </lineage>
</organism>
<evidence type="ECO:0000313" key="10">
    <source>
        <dbReference type="Proteomes" id="UP000278962"/>
    </source>
</evidence>
<dbReference type="GO" id="GO:0019843">
    <property type="term" value="F:rRNA binding"/>
    <property type="evidence" value="ECO:0007669"/>
    <property type="project" value="UniProtKB-UniRule"/>
</dbReference>
<reference evidence="9 10" key="1">
    <citation type="submission" date="2018-10" db="EMBL/GenBank/DDBJ databases">
        <title>Genomic Encyclopedia of Archaeal and Bacterial Type Strains, Phase II (KMG-II): from individual species to whole genera.</title>
        <authorList>
            <person name="Goeker M."/>
        </authorList>
    </citation>
    <scope>NUCLEOTIDE SEQUENCE [LARGE SCALE GENOMIC DNA]</scope>
    <source>
        <strain evidence="9 10">DSM 14954</strain>
    </source>
</reference>
<evidence type="ECO:0000256" key="6">
    <source>
        <dbReference type="ARBA" id="ARBA00035292"/>
    </source>
</evidence>
<dbReference type="GO" id="GO:1990904">
    <property type="term" value="C:ribonucleoprotein complex"/>
    <property type="evidence" value="ECO:0007669"/>
    <property type="project" value="UniProtKB-KW"/>
</dbReference>
<comment type="function">
    <text evidence="7">Binds to the 23S rRNA.</text>
</comment>
<dbReference type="Pfam" id="PF01281">
    <property type="entry name" value="Ribosomal_L9_N"/>
    <property type="match status" value="1"/>
</dbReference>
<dbReference type="PROSITE" id="PS00651">
    <property type="entry name" value="RIBOSOMAL_L9"/>
    <property type="match status" value="1"/>
</dbReference>
<dbReference type="HAMAP" id="MF_00503">
    <property type="entry name" value="Ribosomal_bL9"/>
    <property type="match status" value="1"/>
</dbReference>
<dbReference type="AlphaFoldDB" id="A0A660LI25"/>
<accession>A0A660LI25</accession>
<dbReference type="InterPro" id="IPR000244">
    <property type="entry name" value="Ribosomal_bL9"/>
</dbReference>
<evidence type="ECO:0000256" key="5">
    <source>
        <dbReference type="ARBA" id="ARBA00023274"/>
    </source>
</evidence>
<dbReference type="InterPro" id="IPR020070">
    <property type="entry name" value="Ribosomal_bL9_N"/>
</dbReference>
<dbReference type="GO" id="GO:0006412">
    <property type="term" value="P:translation"/>
    <property type="evidence" value="ECO:0007669"/>
    <property type="project" value="UniProtKB-UniRule"/>
</dbReference>
<keyword evidence="3 7" id="KW-0694">RNA-binding</keyword>
<evidence type="ECO:0000259" key="8">
    <source>
        <dbReference type="PROSITE" id="PS00651"/>
    </source>
</evidence>
<dbReference type="Pfam" id="PF03948">
    <property type="entry name" value="Ribosomal_L9_C"/>
    <property type="match status" value="1"/>
</dbReference>
<dbReference type="RefSeq" id="WP_121250183.1">
    <property type="nucleotide sequence ID" value="NZ_RBIL01000001.1"/>
</dbReference>
<gene>
    <name evidence="7" type="primary">rplI</name>
    <name evidence="9" type="ORF">C8N24_2340</name>
</gene>
<dbReference type="Proteomes" id="UP000278962">
    <property type="component" value="Unassembled WGS sequence"/>
</dbReference>
<comment type="similarity">
    <text evidence="1 7">Belongs to the bacterial ribosomal protein bL9 family.</text>
</comment>
<dbReference type="InterPro" id="IPR009027">
    <property type="entry name" value="Ribosomal_bL9/RNase_H1_N"/>
</dbReference>
<evidence type="ECO:0000256" key="4">
    <source>
        <dbReference type="ARBA" id="ARBA00022980"/>
    </source>
</evidence>
<keyword evidence="2 7" id="KW-0699">rRNA-binding</keyword>
<evidence type="ECO:0000256" key="7">
    <source>
        <dbReference type="HAMAP-Rule" id="MF_00503"/>
    </source>
</evidence>
<evidence type="ECO:0000256" key="1">
    <source>
        <dbReference type="ARBA" id="ARBA00010605"/>
    </source>
</evidence>
<dbReference type="GO" id="GO:0005840">
    <property type="term" value="C:ribosome"/>
    <property type="evidence" value="ECO:0007669"/>
    <property type="project" value="UniProtKB-KW"/>
</dbReference>
<sequence>MPQAILLQDHETLGERGSVVDVSKGYLRNYLIPRKLAQPATKGAIVAAEKRRETAEKAAATALASAQETAALLSKTVLTIPHQAGDDGRLFGSVTTQDIVDAIQEARGIAIDRRNVSLEEPIRTVGTRMIEVEVEDGVVATIKTMVVEQK</sequence>
<dbReference type="Gene3D" id="3.10.430.100">
    <property type="entry name" value="Ribosomal protein L9, C-terminal domain"/>
    <property type="match status" value="1"/>
</dbReference>
<keyword evidence="4 7" id="KW-0689">Ribosomal protein</keyword>
<dbReference type="InterPro" id="IPR036791">
    <property type="entry name" value="Ribosomal_bL9_C_sf"/>
</dbReference>
<dbReference type="EMBL" id="RBIL01000001">
    <property type="protein sequence ID" value="RKQ92491.1"/>
    <property type="molecule type" value="Genomic_DNA"/>
</dbReference>
<dbReference type="SUPFAM" id="SSF55653">
    <property type="entry name" value="Ribosomal protein L9 C-domain"/>
    <property type="match status" value="1"/>
</dbReference>
<dbReference type="OrthoDB" id="9788336at2"/>
<evidence type="ECO:0000313" key="9">
    <source>
        <dbReference type="EMBL" id="RKQ92491.1"/>
    </source>
</evidence>
<dbReference type="Gene3D" id="3.40.5.10">
    <property type="entry name" value="Ribosomal protein L9, N-terminal domain"/>
    <property type="match status" value="1"/>
</dbReference>
<dbReference type="InterPro" id="IPR020594">
    <property type="entry name" value="Ribosomal_bL9_bac/chp"/>
</dbReference>
<dbReference type="InterPro" id="IPR036935">
    <property type="entry name" value="Ribosomal_bL9_N_sf"/>
</dbReference>
<dbReference type="PANTHER" id="PTHR21368">
    <property type="entry name" value="50S RIBOSOMAL PROTEIN L9"/>
    <property type="match status" value="1"/>
</dbReference>
<dbReference type="SUPFAM" id="SSF55658">
    <property type="entry name" value="L9 N-domain-like"/>
    <property type="match status" value="1"/>
</dbReference>
<name>A0A660LI25_9ACTN</name>
<evidence type="ECO:0000256" key="3">
    <source>
        <dbReference type="ARBA" id="ARBA00022884"/>
    </source>
</evidence>
<proteinExistence type="inferred from homology"/>
<evidence type="ECO:0000256" key="2">
    <source>
        <dbReference type="ARBA" id="ARBA00022730"/>
    </source>
</evidence>
<feature type="domain" description="Ribosomal protein L9" evidence="8">
    <location>
        <begin position="14"/>
        <end position="41"/>
    </location>
</feature>
<protein>
    <recommendedName>
        <fullName evidence="6 7">Large ribosomal subunit protein bL9</fullName>
    </recommendedName>
</protein>